<evidence type="ECO:0000259" key="3">
    <source>
        <dbReference type="Pfam" id="PF20776"/>
    </source>
</evidence>
<feature type="domain" description="SLS1 N-terminal" evidence="3">
    <location>
        <begin position="155"/>
        <end position="277"/>
    </location>
</feature>
<dbReference type="Pfam" id="PF20776">
    <property type="entry name" value="SLS1_N"/>
    <property type="match status" value="1"/>
</dbReference>
<dbReference type="InParanoid" id="A0A1Y2M4J7"/>
<feature type="region of interest" description="Disordered" evidence="1">
    <location>
        <begin position="39"/>
        <end position="100"/>
    </location>
</feature>
<dbReference type="InterPro" id="IPR032741">
    <property type="entry name" value="Sls1_KH-1"/>
</dbReference>
<dbReference type="STRING" id="105696.A0A1Y2M4J7"/>
<evidence type="ECO:0000259" key="4">
    <source>
        <dbReference type="Pfam" id="PF20778"/>
    </source>
</evidence>
<dbReference type="InterPro" id="IPR048401">
    <property type="entry name" value="SLS1_C"/>
</dbReference>
<dbReference type="AlphaFoldDB" id="A0A1Y2M4J7"/>
<feature type="domain" description="SLS1 first KH" evidence="2">
    <location>
        <begin position="284"/>
        <end position="350"/>
    </location>
</feature>
<feature type="region of interest" description="Disordered" evidence="1">
    <location>
        <begin position="151"/>
        <end position="178"/>
    </location>
</feature>
<dbReference type="OMA" id="FVCLRCE"/>
<reference evidence="5 6" key="1">
    <citation type="journal article" date="2017" name="Genome Announc.">
        <title>Genome sequence of the saprophytic ascomycete Epicoccum nigrum ICMP 19927 strain isolated from New Zealand.</title>
        <authorList>
            <person name="Fokin M."/>
            <person name="Fleetwood D."/>
            <person name="Weir B.S."/>
            <person name="Villas-Boas S.G."/>
        </authorList>
    </citation>
    <scope>NUCLEOTIDE SEQUENCE [LARGE SCALE GENOMIC DNA]</scope>
    <source>
        <strain evidence="5 6">ICMP 19927</strain>
    </source>
</reference>
<keyword evidence="6" id="KW-1185">Reference proteome</keyword>
<dbReference type="Proteomes" id="UP000193240">
    <property type="component" value="Unassembled WGS sequence"/>
</dbReference>
<evidence type="ECO:0000259" key="2">
    <source>
        <dbReference type="Pfam" id="PF14611"/>
    </source>
</evidence>
<evidence type="ECO:0000256" key="1">
    <source>
        <dbReference type="SAM" id="MobiDB-lite"/>
    </source>
</evidence>
<dbReference type="InterPro" id="IPR048400">
    <property type="entry name" value="SLS1_N"/>
</dbReference>
<sequence length="928" mass="103368">MCIVPYNPSCPHSLLMLAPRASSAFVCLRCELKLARPRISPLASQSSHTSFSTSARRNDGADEPQTLTPGGTPFSERGERSDGKDSLRISREDTSKGRVTTLRRAKLGMKRMDEDADILVLNDVRNEPRPKEAEVLEPISVPDILSSLEQDSAPATQEDVEKQLESLRPNRGNPDEPQYVTTADFVKLVAALTRGFTSAQLSGYYSTAKSIKKDSVYKVVKATVRATKRSQWYPTTTNIEKRLPDVEATSGKKQKTKSIRQATLVDKILRDVWKLELLEELEAPGELELRLKEWQLKLLQIGGDDSTLARIARVRNAKAEIHWTSNVLRITADKVTAEYTADDVEATLSKAYSKTFTPEHWKGLLAEQQVSKRSRLSASLPLDYVSSLTGTYLARNNNKDTIQIYGLDAGSVEEARRTLTRLLLFKEPAQRTIDTQRLDAQLGSYLVPVYPDSNSLDYINRDVLLGRWMLPVSREADSTISAEEETEVESIANRVASLLKPPVHDLSTGTGTSPRRGQAGYWTLEPEYKLSADFGQSLFSLQLSDRTKVAHAITDASVSPFQPAIPGLGSLLASSDFEHSAYSETSSLLYDFLPAPDQKHVGPHFPRLFIQVRPGRDGNKPTIHKLSLGFHVRIHDVLLPDQSADIRFHRYGRLRFSIRSHHDKNVEAWSEAVRQNIESGERLSAPSLTIDIPKWTIPSFPPYATGMVQVKYLFQGIQFRQSVSGRMLDTQVSYSTVQSGKLGAQSSALTAYPDKFKGDNIEMQIRDFATKCIRMVDHITQAGAQTQLPKHIAVPRKEHSERKQRRAAQGMSSTPETIAGSQDLDQYKSQASNDYDPETQDETDSLDNLDAYADLTTRLDDATTVADAESAFEEAYNEADGDRRDAKSKVQQQEADALLEDLFGDTAVEEATEQNQPEVDSSKESEKS</sequence>
<feature type="domain" description="SLS1 C-terminal" evidence="4">
    <location>
        <begin position="455"/>
        <end position="774"/>
    </location>
</feature>
<feature type="region of interest" description="Disordered" evidence="1">
    <location>
        <begin position="874"/>
        <end position="893"/>
    </location>
</feature>
<feature type="region of interest" description="Disordered" evidence="1">
    <location>
        <begin position="902"/>
        <end position="928"/>
    </location>
</feature>
<accession>A0A1Y2M4J7</accession>
<evidence type="ECO:0000313" key="6">
    <source>
        <dbReference type="Proteomes" id="UP000193240"/>
    </source>
</evidence>
<dbReference type="EMBL" id="KZ107841">
    <property type="protein sequence ID" value="OSS50922.1"/>
    <property type="molecule type" value="Genomic_DNA"/>
</dbReference>
<feature type="compositionally biased region" description="Basic and acidic residues" evidence="1">
    <location>
        <begin position="76"/>
        <end position="96"/>
    </location>
</feature>
<dbReference type="Pfam" id="PF20778">
    <property type="entry name" value="SLS1_C"/>
    <property type="match status" value="1"/>
</dbReference>
<dbReference type="Pfam" id="PF14611">
    <property type="entry name" value="KH_SLS1_1"/>
    <property type="match status" value="1"/>
</dbReference>
<feature type="compositionally biased region" description="Polar residues" evidence="1">
    <location>
        <begin position="810"/>
        <end position="833"/>
    </location>
</feature>
<dbReference type="GO" id="GO:0005743">
    <property type="term" value="C:mitochondrial inner membrane"/>
    <property type="evidence" value="ECO:0007669"/>
    <property type="project" value="InterPro"/>
</dbReference>
<organism evidence="5 6">
    <name type="scientific">Epicoccum nigrum</name>
    <name type="common">Soil fungus</name>
    <name type="synonym">Epicoccum purpurascens</name>
    <dbReference type="NCBI Taxonomy" id="105696"/>
    <lineage>
        <taxon>Eukaryota</taxon>
        <taxon>Fungi</taxon>
        <taxon>Dikarya</taxon>
        <taxon>Ascomycota</taxon>
        <taxon>Pezizomycotina</taxon>
        <taxon>Dothideomycetes</taxon>
        <taxon>Pleosporomycetidae</taxon>
        <taxon>Pleosporales</taxon>
        <taxon>Pleosporineae</taxon>
        <taxon>Didymellaceae</taxon>
        <taxon>Epicoccum</taxon>
    </lineage>
</organism>
<evidence type="ECO:0000313" key="5">
    <source>
        <dbReference type="EMBL" id="OSS50922.1"/>
    </source>
</evidence>
<feature type="compositionally biased region" description="Low complexity" evidence="1">
    <location>
        <begin position="44"/>
        <end position="54"/>
    </location>
</feature>
<feature type="region of interest" description="Disordered" evidence="1">
    <location>
        <begin position="784"/>
        <end position="847"/>
    </location>
</feature>
<name>A0A1Y2M4J7_EPING</name>
<feature type="compositionally biased region" description="Acidic residues" evidence="1">
    <location>
        <begin position="902"/>
        <end position="912"/>
    </location>
</feature>
<dbReference type="PANTHER" id="PTHR37919">
    <property type="entry name" value="PROTEIN CBG05606"/>
    <property type="match status" value="1"/>
</dbReference>
<gene>
    <name evidence="5" type="ORF">B5807_04229</name>
</gene>
<proteinExistence type="predicted"/>
<protein>
    <submittedName>
        <fullName evidence="5">Uncharacterized protein</fullName>
    </submittedName>
</protein>
<dbReference type="PANTHER" id="PTHR37919:SF2">
    <property type="entry name" value="EXPERA DOMAIN-CONTAINING PROTEIN"/>
    <property type="match status" value="1"/>
</dbReference>
<feature type="compositionally biased region" description="Acidic residues" evidence="1">
    <location>
        <begin position="835"/>
        <end position="847"/>
    </location>
</feature>